<evidence type="ECO:0000256" key="1">
    <source>
        <dbReference type="SAM" id="MobiDB-lite"/>
    </source>
</evidence>
<reference evidence="2 3" key="1">
    <citation type="submission" date="2020-04" db="EMBL/GenBank/DDBJ databases">
        <title>Description of novel Gluconacetobacter.</title>
        <authorList>
            <person name="Sombolestani A."/>
        </authorList>
    </citation>
    <scope>NUCLEOTIDE SEQUENCE [LARGE SCALE GENOMIC DNA]</scope>
    <source>
        <strain evidence="2 3">LMG 1382</strain>
    </source>
</reference>
<sequence length="74" mass="8108">MPDRQTTGTFFYPVSARRISGRRPPLFQTMRFIGLAALVLSVAACGGGKHRPKNQKEAWQSMGFEAGLKTSGTH</sequence>
<dbReference type="EMBL" id="JABEQI010000012">
    <property type="protein sequence ID" value="MBB2187904.1"/>
    <property type="molecule type" value="Genomic_DNA"/>
</dbReference>
<dbReference type="Proteomes" id="UP000562982">
    <property type="component" value="Unassembled WGS sequence"/>
</dbReference>
<accession>A0A7W4PD26</accession>
<name>A0A7W4PD26_GLULI</name>
<proteinExistence type="predicted"/>
<evidence type="ECO:0000313" key="2">
    <source>
        <dbReference type="EMBL" id="MBB2187904.1"/>
    </source>
</evidence>
<gene>
    <name evidence="2" type="ORF">HLH32_16265</name>
</gene>
<evidence type="ECO:0000313" key="3">
    <source>
        <dbReference type="Proteomes" id="UP000562982"/>
    </source>
</evidence>
<dbReference type="AlphaFoldDB" id="A0A7W4PD26"/>
<protein>
    <submittedName>
        <fullName evidence="2">Uncharacterized protein</fullName>
    </submittedName>
</protein>
<comment type="caution">
    <text evidence="2">The sequence shown here is derived from an EMBL/GenBank/DDBJ whole genome shotgun (WGS) entry which is preliminary data.</text>
</comment>
<organism evidence="2 3">
    <name type="scientific">Gluconacetobacter liquefaciens</name>
    <name type="common">Acetobacter liquefaciens</name>
    <dbReference type="NCBI Taxonomy" id="89584"/>
    <lineage>
        <taxon>Bacteria</taxon>
        <taxon>Pseudomonadati</taxon>
        <taxon>Pseudomonadota</taxon>
        <taxon>Alphaproteobacteria</taxon>
        <taxon>Acetobacterales</taxon>
        <taxon>Acetobacteraceae</taxon>
        <taxon>Gluconacetobacter</taxon>
    </lineage>
</organism>
<feature type="region of interest" description="Disordered" evidence="1">
    <location>
        <begin position="49"/>
        <end position="74"/>
    </location>
</feature>